<feature type="compositionally biased region" description="Low complexity" evidence="1">
    <location>
        <begin position="20"/>
        <end position="33"/>
    </location>
</feature>
<sequence length="273" mass="27362">MIDATRILDMLVGGNGSHGGAPAPYGQPQAPQQSSTSGGANDLLERARGMLGGAAGNLPSGLGGVAGGVAAGAITSLLLGSKGGREFAGEALKLGAAAALGGLAYRAYSNYKSGQPVGADTSSASVPSVRPSPLPAATPASDHALLLVRAMIAAALSDGTLDETERAAILGRLTAAGINADEQRFLEAELTRPLSPRELATSATTPEQRAEVYLASALAIDADTEAERAYLKYLAATLALDDQLIAHLEDAVRGAKAPTEAPQLAGARTRAAG</sequence>
<keyword evidence="3" id="KW-1185">Reference proteome</keyword>
<evidence type="ECO:0000313" key="3">
    <source>
        <dbReference type="Proteomes" id="UP000440694"/>
    </source>
</evidence>
<name>A0A6I3KH61_9HYPH</name>
<proteinExistence type="predicted"/>
<organism evidence="2 3">
    <name type="scientific">Hyphomicrobium album</name>
    <dbReference type="NCBI Taxonomy" id="2665159"/>
    <lineage>
        <taxon>Bacteria</taxon>
        <taxon>Pseudomonadati</taxon>
        <taxon>Pseudomonadota</taxon>
        <taxon>Alphaproteobacteria</taxon>
        <taxon>Hyphomicrobiales</taxon>
        <taxon>Hyphomicrobiaceae</taxon>
        <taxon>Hyphomicrobium</taxon>
    </lineage>
</organism>
<accession>A0A6I3KH61</accession>
<dbReference type="Gene3D" id="1.10.3680.10">
    <property type="entry name" value="TerB-like"/>
    <property type="match status" value="1"/>
</dbReference>
<dbReference type="Pfam" id="PF04391">
    <property type="entry name" value="DUF533"/>
    <property type="match status" value="1"/>
</dbReference>
<dbReference type="Proteomes" id="UP000440694">
    <property type="component" value="Unassembled WGS sequence"/>
</dbReference>
<protein>
    <submittedName>
        <fullName evidence="2">DUF533 domain-containing protein</fullName>
    </submittedName>
</protein>
<gene>
    <name evidence="2" type="ORF">GIW81_04580</name>
</gene>
<dbReference type="AlphaFoldDB" id="A0A6I3KH61"/>
<comment type="caution">
    <text evidence="2">The sequence shown here is derived from an EMBL/GenBank/DDBJ whole genome shotgun (WGS) entry which is preliminary data.</text>
</comment>
<dbReference type="CDD" id="cd07178">
    <property type="entry name" value="terB_like_YebE"/>
    <property type="match status" value="1"/>
</dbReference>
<dbReference type="InterPro" id="IPR029024">
    <property type="entry name" value="TerB-like"/>
</dbReference>
<dbReference type="SUPFAM" id="SSF158682">
    <property type="entry name" value="TerB-like"/>
    <property type="match status" value="1"/>
</dbReference>
<feature type="region of interest" description="Disordered" evidence="1">
    <location>
        <begin position="18"/>
        <end position="40"/>
    </location>
</feature>
<reference evidence="2 3" key="1">
    <citation type="submission" date="2019-11" db="EMBL/GenBank/DDBJ databases">
        <title>Identification of a novel strain.</title>
        <authorList>
            <person name="Xu Q."/>
            <person name="Wang G."/>
        </authorList>
    </citation>
    <scope>NUCLEOTIDE SEQUENCE [LARGE SCALE GENOMIC DNA]</scope>
    <source>
        <strain evidence="3">xq</strain>
    </source>
</reference>
<dbReference type="InterPro" id="IPR007486">
    <property type="entry name" value="YebE"/>
</dbReference>
<evidence type="ECO:0000313" key="2">
    <source>
        <dbReference type="EMBL" id="MTD93609.1"/>
    </source>
</evidence>
<feature type="region of interest" description="Disordered" evidence="1">
    <location>
        <begin position="116"/>
        <end position="135"/>
    </location>
</feature>
<dbReference type="RefSeq" id="WP_154738137.1">
    <property type="nucleotide sequence ID" value="NZ_WMBQ01000001.1"/>
</dbReference>
<dbReference type="EMBL" id="WMBQ01000001">
    <property type="protein sequence ID" value="MTD93609.1"/>
    <property type="molecule type" value="Genomic_DNA"/>
</dbReference>
<evidence type="ECO:0000256" key="1">
    <source>
        <dbReference type="SAM" id="MobiDB-lite"/>
    </source>
</evidence>